<keyword evidence="1" id="KW-0732">Signal</keyword>
<evidence type="ECO:0000256" key="1">
    <source>
        <dbReference type="SAM" id="SignalP"/>
    </source>
</evidence>
<dbReference type="Proteomes" id="UP000076552">
    <property type="component" value="Unassembled WGS sequence"/>
</dbReference>
<comment type="caution">
    <text evidence="2">The sequence shown here is derived from an EMBL/GenBank/DDBJ whole genome shotgun (WGS) entry which is preliminary data.</text>
</comment>
<protein>
    <submittedName>
        <fullName evidence="2">Uncharacterized protein</fullName>
    </submittedName>
</protein>
<reference evidence="2 3" key="1">
    <citation type="submission" date="2015-06" db="EMBL/GenBank/DDBJ databases">
        <title>Survival trade-offs in plant roots during colonization by closely related pathogenic and mutualistic fungi.</title>
        <authorList>
            <person name="Hacquard S."/>
            <person name="Kracher B."/>
            <person name="Hiruma K."/>
            <person name="Weinman A."/>
            <person name="Muench P."/>
            <person name="Garrido Oter R."/>
            <person name="Ver Loren van Themaat E."/>
            <person name="Dallerey J.-F."/>
            <person name="Damm U."/>
            <person name="Henrissat B."/>
            <person name="Lespinet O."/>
            <person name="Thon M."/>
            <person name="Kemen E."/>
            <person name="McHardy A.C."/>
            <person name="Schulze-Lefert P."/>
            <person name="O'Connell R.J."/>
        </authorList>
    </citation>
    <scope>NUCLEOTIDE SEQUENCE [LARGE SCALE GENOMIC DNA]</scope>
    <source>
        <strain evidence="2 3">0861</strain>
    </source>
</reference>
<proteinExistence type="predicted"/>
<dbReference type="EMBL" id="LFIV01000001">
    <property type="protein sequence ID" value="KZL78622.1"/>
    <property type="molecule type" value="Genomic_DNA"/>
</dbReference>
<evidence type="ECO:0000313" key="3">
    <source>
        <dbReference type="Proteomes" id="UP000076552"/>
    </source>
</evidence>
<evidence type="ECO:0000313" key="2">
    <source>
        <dbReference type="EMBL" id="KZL78622.1"/>
    </source>
</evidence>
<dbReference type="AlphaFoldDB" id="A0A166Z9X4"/>
<organism evidence="2 3">
    <name type="scientific">Colletotrichum tofieldiae</name>
    <dbReference type="NCBI Taxonomy" id="708197"/>
    <lineage>
        <taxon>Eukaryota</taxon>
        <taxon>Fungi</taxon>
        <taxon>Dikarya</taxon>
        <taxon>Ascomycota</taxon>
        <taxon>Pezizomycotina</taxon>
        <taxon>Sordariomycetes</taxon>
        <taxon>Hypocreomycetidae</taxon>
        <taxon>Glomerellales</taxon>
        <taxon>Glomerellaceae</taxon>
        <taxon>Colletotrichum</taxon>
        <taxon>Colletotrichum spaethianum species complex</taxon>
    </lineage>
</organism>
<sequence>MKLASTMAPILALATAVLGLPTLTAIAPDTLQTHQVKAPTCLLKGISEDAHPELFFGLQYYITAMVPADNIMGVCRAFMNDLESTRHCRGQFIGAKKPICKGDQSGLKIKLWTYRPCGQDMVHRAWFHATQNRYGSIHCDTMEDIWI</sequence>
<keyword evidence="3" id="KW-1185">Reference proteome</keyword>
<gene>
    <name evidence="2" type="ORF">CT0861_08956</name>
</gene>
<feature type="signal peptide" evidence="1">
    <location>
        <begin position="1"/>
        <end position="19"/>
    </location>
</feature>
<accession>A0A166Z9X4</accession>
<feature type="chain" id="PRO_5007883103" evidence="1">
    <location>
        <begin position="20"/>
        <end position="147"/>
    </location>
</feature>
<name>A0A166Z9X4_9PEZI</name>